<evidence type="ECO:0000313" key="3">
    <source>
        <dbReference type="Proteomes" id="UP001250932"/>
    </source>
</evidence>
<dbReference type="RefSeq" id="WP_313831343.1">
    <property type="nucleotide sequence ID" value="NZ_JAQOUE010000001.1"/>
</dbReference>
<organism evidence="2 3">
    <name type="scientific">Candidatus Nitronereus thalassa</name>
    <dbReference type="NCBI Taxonomy" id="3020898"/>
    <lineage>
        <taxon>Bacteria</taxon>
        <taxon>Pseudomonadati</taxon>
        <taxon>Nitrospirota</taxon>
        <taxon>Nitrospiria</taxon>
        <taxon>Nitrospirales</taxon>
        <taxon>Nitrospiraceae</taxon>
        <taxon>Candidatus Nitronereus</taxon>
    </lineage>
</organism>
<evidence type="ECO:0000313" key="2">
    <source>
        <dbReference type="EMBL" id="MDT7040984.1"/>
    </source>
</evidence>
<feature type="transmembrane region" description="Helical" evidence="1">
    <location>
        <begin position="108"/>
        <end position="127"/>
    </location>
</feature>
<name>A0ABU3K3L4_9BACT</name>
<feature type="transmembrane region" description="Helical" evidence="1">
    <location>
        <begin position="6"/>
        <end position="27"/>
    </location>
</feature>
<gene>
    <name evidence="2" type="ORF">PPG34_01400</name>
</gene>
<accession>A0ABU3K3L4</accession>
<keyword evidence="1" id="KW-0812">Transmembrane</keyword>
<feature type="transmembrane region" description="Helical" evidence="1">
    <location>
        <begin position="75"/>
        <end position="96"/>
    </location>
</feature>
<keyword evidence="1" id="KW-1133">Transmembrane helix</keyword>
<comment type="caution">
    <text evidence="2">The sequence shown here is derived from an EMBL/GenBank/DDBJ whole genome shotgun (WGS) entry which is preliminary data.</text>
</comment>
<sequence length="134" mass="14986">MPKIQSIFAAIPMVIGAVIVTELFFYVQVNHYVQAVKGTALKAFAVLSTSKISDHWKEKILPYYAAKILAATIKVFYCLGLLVVSFCVVYGLIGLVVFESLPEGLENLYRLDMQIIVIAISMIYGLFRIRLTYG</sequence>
<protein>
    <submittedName>
        <fullName evidence="2">Uncharacterized protein</fullName>
    </submittedName>
</protein>
<dbReference type="EMBL" id="JAQOUE010000001">
    <property type="protein sequence ID" value="MDT7040984.1"/>
    <property type="molecule type" value="Genomic_DNA"/>
</dbReference>
<keyword evidence="1" id="KW-0472">Membrane</keyword>
<reference evidence="2 3" key="1">
    <citation type="journal article" date="2023" name="ISME J.">
        <title>Cultivation and genomic characterization of novel and ubiquitous marine nitrite-oxidizing bacteria from the Nitrospirales.</title>
        <authorList>
            <person name="Mueller A.J."/>
            <person name="Daebeler A."/>
            <person name="Herbold C.W."/>
            <person name="Kirkegaard R.H."/>
            <person name="Daims H."/>
        </authorList>
    </citation>
    <scope>NUCLEOTIDE SEQUENCE [LARGE SCALE GENOMIC DNA]</scope>
    <source>
        <strain evidence="2 3">EB</strain>
    </source>
</reference>
<evidence type="ECO:0000256" key="1">
    <source>
        <dbReference type="SAM" id="Phobius"/>
    </source>
</evidence>
<keyword evidence="3" id="KW-1185">Reference proteome</keyword>
<proteinExistence type="predicted"/>
<dbReference type="Proteomes" id="UP001250932">
    <property type="component" value="Unassembled WGS sequence"/>
</dbReference>